<comment type="caution">
    <text evidence="3">The sequence shown here is derived from an EMBL/GenBank/DDBJ whole genome shotgun (WGS) entry which is preliminary data.</text>
</comment>
<dbReference type="EMBL" id="SDHW01000003">
    <property type="protein sequence ID" value="RXK59685.1"/>
    <property type="molecule type" value="Genomic_DNA"/>
</dbReference>
<dbReference type="InterPro" id="IPR021655">
    <property type="entry name" value="Put_metal-bd"/>
</dbReference>
<reference evidence="3 4" key="1">
    <citation type="submission" date="2019-01" db="EMBL/GenBank/DDBJ databases">
        <title>Lacibacter sp. strain TTM-7.</title>
        <authorList>
            <person name="Chen W.-M."/>
        </authorList>
    </citation>
    <scope>NUCLEOTIDE SEQUENCE [LARGE SCALE GENOMIC DNA]</scope>
    <source>
        <strain evidence="3 4">TTM-7</strain>
    </source>
</reference>
<dbReference type="CDD" id="cd00063">
    <property type="entry name" value="FN3"/>
    <property type="match status" value="1"/>
</dbReference>
<feature type="domain" description="Fibronectin type-III" evidence="2">
    <location>
        <begin position="67"/>
        <end position="155"/>
    </location>
</feature>
<organism evidence="3 4">
    <name type="scientific">Lacibacter luteus</name>
    <dbReference type="NCBI Taxonomy" id="2508719"/>
    <lineage>
        <taxon>Bacteria</taxon>
        <taxon>Pseudomonadati</taxon>
        <taxon>Bacteroidota</taxon>
        <taxon>Chitinophagia</taxon>
        <taxon>Chitinophagales</taxon>
        <taxon>Chitinophagaceae</taxon>
        <taxon>Lacibacter</taxon>
    </lineage>
</organism>
<evidence type="ECO:0000313" key="3">
    <source>
        <dbReference type="EMBL" id="RXK59685.1"/>
    </source>
</evidence>
<sequence>MYKAKTICPDFFFKQRLYVKPLLAILLIGSGIAAFAGLYANPGTNLFQFIETKSIFSVATDNATADTIGKLKATNITATGVTLSWEKSAATEKYTVTIYKKGVKIISSNTSSSTTNITGLEAATSYQWDVADMFGNSKSSMHSFTTTVSADVVNDGDAIGLLAEPGDPIGGECGSNPVYNYYIDKDGDGYGDVNATAISRCLQSVNGYSRNKLDCNDNNAAVKPGATEICDGIDNNCDGVTDGPDAQLITFYLDADEDGFGTSTVTSQSCTQPAGFVTNSADCNDSDPGVNPNAVEVCDGKDNDCDGQTDENLTAVWYRDADADGFGDPGIITNACSKPAGYVANDDDCDDGDSNINPQTIWYKDTDNDRYTDGTTIVSCTKPQVAIGQDAFGNPIFDNYVLRTQLIGPSLALDCNDNNVLDFPGATGSSCLVTCPATTIIYVKADATGSGNGSSWANALTKLQDALFQACPGITQIWVAKGTYYPDEGGGKSNNDRNASFTLKNNVAIYGGFAGTETQISQRNVLLNKTILSGDVDKNDGVNFSNNSGNSFHVIANINNALNNSALLDGFTVSGGNANSTSNIPANQKNGGGMLNIHASPTIKNCVFTANTTQYNGGGMFNEGGQPIITGCTFSANNALVNGAGIYNTGNENWKISNSRFIANANGGIYNLGDLYVVNTEFSRNTGTGFENGQVGVDKAYGKIVNCVFSLNGISLANNYSNIEIYNSISDKLFINNSGPDAENPLDPVYVFTVRYSLAPGIGGSNNNLSANPLFVDAANDNLQLQTGSPAIDAGLTSANTEPTDLANNARIIGTIDMGAYEFGSKPCPPGNILYVNKNATGANNGTSWADAYISLQDALGNTCSQVTQIWVAKGTYYPDEGAGVTNNNRSASFVMKNNIAVYGGFAGTETSLSQRNWNTNATVLSGDIDQNDAPSIATANLLSETSRSNNSYHVIRNSFTTDNPLTNTAVLDGFVITGGNASGTNPDNAGAGMYNSYASPVVKNCLFTRNAANGGGGIYNQYASSTIVQCIFTNNYATNLGAGINNFNVTAALTITGCTFNANTAYSGGGIGNAFATPVITNCIVFGNTTNFNTGIFDQSAASNTTYSIVESNSGVFPGTGNLNVNPLFVNAAAGNLRLQQTSPAINKGNDAANNESVDFDGNARVVDVIDMGAYEYIVQSGCSPVSVTSNSLTALQINGCGTAAIATVSFSYSTAATTLTQAQYNALNLPIEEGSCDIAKVTYTDVIDQNLSAEGKWVVIRTFTITDINSAKATVTQQITVEDNAAPTVITQNITVNLLPGGKVTITPQQVNNGSNSTCGIQSYSLSKTDFYCSNVGPNTVTLTVTGVNGKSATGTAVVTVADNVLPIVITKNITAQIGASGIVTIADRDVDNGSYDPCGLVSYELDKTSFNCSNIGSNTVTLTVKDANGNTASGTAIVTVEDKTAPIIITKNITVQLADNGTVTVADRDVDDGSYDPCGLVSYKLDRTDFSCLDLGDNTVTLTVKDANGNEASKTAIITVQGTGGRSWVIDNDGDGYYTNAVLFQCGVPSGYVLLTNQLPGDCNDNNAAINPATVWYKDADNDGYSDGATVTACTRPANYKLASELTATSGDCNDSDAAVHAGATWYLDADGDGYAASSVLSCTAMGTGYTKTVLPLGDCDDANAAINPATKWYIDVDNDGYPGQMSATQCTRPSFMYAPFLYSTGKLASELKSLTPDCNDMNAGSFPTTYYKDYDNDGFSDGTSAENCSFSPYPYYKLPSQLRSIQGDCDDNNAAINPQTIWLKDEDNDGFTDGTTKQQCTQPQYYKLASVFSGKPLDCDDNNASIDPQTTWYKDTDDDDYSDGTTRTQCQRPAGYKLSSELKAGLDCNDADNTINPQTVWYKDEDNDGYSDGTTKTQCTQPAGYKSAANLTATAGDCDDTNSVLNPATVWYEDRDGDGYPSGRTAAGCLSPKFYYGGIFELSKFTYGVLQSELISLTEDCDDASADNNPGVIWYKDADNDGFSDGTTQQGCYQPSGYKRQGTVAPGGDCNDEVAAINPTTKWYPDLDNDRYSTGNYIVQCTRPEGYKLPGELIAVTGDCNDNNAILNPNTLWYKDADNDGYTDFTTQRSCLRPTNYKLYTELTSTFASDCNDANAIINPATKWYKDADNDGYSDGTFKIQCVQPEGYKLTSALTAISGDCDDDNKLLTPVAEWYKDADNDGYSDNTWKIQCTQPDGYKLAVNLTATAGDCNDDNPVLNPATVWYRDADNDGYSSGDVLVQCTQPTLYKLAAELSSTFGDCNDVNASVNPGAAEVCRNGIDDNCNGQTDEGTCEPCKNATALRTTNITSTAATFEWSAAANPDQWQIQYKTTKKGSKWIDVFVTGNKRSVTIYGLQPNQNYSWQIQAKCGKSWTGYSTAIAFITEGTAGLVEAKTSVVTTTPNFEVITAPNPSDSYFTLTVKSSNTTDRILVRVVDGLGRIVEQKENVMAGTTVRFGDKYIPGIYFISVQQGSNLKTVKLIRR</sequence>
<dbReference type="InterPro" id="IPR011050">
    <property type="entry name" value="Pectin_lyase_fold/virulence"/>
</dbReference>
<dbReference type="PROSITE" id="PS50853">
    <property type="entry name" value="FN3"/>
    <property type="match status" value="2"/>
</dbReference>
<dbReference type="InterPro" id="IPR003961">
    <property type="entry name" value="FN3_dom"/>
</dbReference>
<keyword evidence="1" id="KW-0472">Membrane</keyword>
<proteinExistence type="predicted"/>
<dbReference type="SMART" id="SM00060">
    <property type="entry name" value="FN3"/>
    <property type="match status" value="2"/>
</dbReference>
<protein>
    <submittedName>
        <fullName evidence="3">T9SS type A sorting domain-containing protein</fullName>
    </submittedName>
</protein>
<dbReference type="InterPro" id="IPR013783">
    <property type="entry name" value="Ig-like_fold"/>
</dbReference>
<dbReference type="OrthoDB" id="8901262at2"/>
<accession>A0A4Q1CHV5</accession>
<dbReference type="Pfam" id="PF00041">
    <property type="entry name" value="fn3"/>
    <property type="match status" value="2"/>
</dbReference>
<keyword evidence="1" id="KW-0812">Transmembrane</keyword>
<dbReference type="Gene3D" id="2.160.20.10">
    <property type="entry name" value="Single-stranded right-handed beta-helix, Pectin lyase-like"/>
    <property type="match status" value="2"/>
</dbReference>
<gene>
    <name evidence="3" type="ORF">ESA94_11505</name>
</gene>
<dbReference type="InterPro" id="IPR036116">
    <property type="entry name" value="FN3_sf"/>
</dbReference>
<dbReference type="SUPFAM" id="SSF49265">
    <property type="entry name" value="Fibronectin type III"/>
    <property type="match status" value="1"/>
</dbReference>
<keyword evidence="1" id="KW-1133">Transmembrane helix</keyword>
<feature type="domain" description="Fibronectin type-III" evidence="2">
    <location>
        <begin position="2322"/>
        <end position="2411"/>
    </location>
</feature>
<dbReference type="InterPro" id="IPR059226">
    <property type="entry name" value="Choice_anch_Q_dom"/>
</dbReference>
<dbReference type="Proteomes" id="UP000290204">
    <property type="component" value="Unassembled WGS sequence"/>
</dbReference>
<dbReference type="Pfam" id="PF11617">
    <property type="entry name" value="Cu-binding_MopE"/>
    <property type="match status" value="17"/>
</dbReference>
<evidence type="ECO:0000256" key="1">
    <source>
        <dbReference type="SAM" id="Phobius"/>
    </source>
</evidence>
<feature type="transmembrane region" description="Helical" evidence="1">
    <location>
        <begin position="21"/>
        <end position="40"/>
    </location>
</feature>
<evidence type="ECO:0000313" key="4">
    <source>
        <dbReference type="Proteomes" id="UP000290204"/>
    </source>
</evidence>
<dbReference type="Gene3D" id="2.60.40.10">
    <property type="entry name" value="Immunoglobulins"/>
    <property type="match status" value="2"/>
</dbReference>
<evidence type="ECO:0000259" key="2">
    <source>
        <dbReference type="PROSITE" id="PS50853"/>
    </source>
</evidence>
<dbReference type="InterPro" id="IPR012334">
    <property type="entry name" value="Pectin_lyas_fold"/>
</dbReference>
<dbReference type="InterPro" id="IPR026444">
    <property type="entry name" value="Secre_tail"/>
</dbReference>
<name>A0A4Q1CHV5_9BACT</name>
<dbReference type="RefSeq" id="WP_129131058.1">
    <property type="nucleotide sequence ID" value="NZ_SDHW01000003.1"/>
</dbReference>
<keyword evidence="4" id="KW-1185">Reference proteome</keyword>
<dbReference type="SUPFAM" id="SSF51126">
    <property type="entry name" value="Pectin lyase-like"/>
    <property type="match status" value="2"/>
</dbReference>
<dbReference type="NCBIfam" id="TIGR04183">
    <property type="entry name" value="Por_Secre_tail"/>
    <property type="match status" value="1"/>
</dbReference>
<dbReference type="NCBIfam" id="NF041518">
    <property type="entry name" value="choice_anch_Q"/>
    <property type="match status" value="2"/>
</dbReference>